<dbReference type="EMBL" id="HAEJ01009540">
    <property type="protein sequence ID" value="SBS49997.1"/>
    <property type="molecule type" value="Transcribed_RNA"/>
</dbReference>
<feature type="transmembrane region" description="Helical" evidence="1">
    <location>
        <begin position="147"/>
        <end position="172"/>
    </location>
</feature>
<evidence type="ECO:0000256" key="2">
    <source>
        <dbReference type="SAM" id="SignalP"/>
    </source>
</evidence>
<evidence type="ECO:0000256" key="1">
    <source>
        <dbReference type="SAM" id="Phobius"/>
    </source>
</evidence>
<feature type="chain" id="PRO_5008380003" description="Izumo protein immunoglobulin domain-containing protein" evidence="2">
    <location>
        <begin position="17"/>
        <end position="193"/>
    </location>
</feature>
<feature type="domain" description="Izumo protein immunoglobulin" evidence="3">
    <location>
        <begin position="50"/>
        <end position="117"/>
    </location>
</feature>
<dbReference type="AlphaFoldDB" id="A0A1A8URP2"/>
<keyword evidence="1" id="KW-0472">Membrane</keyword>
<sequence length="193" mass="21204">MLLMLVTLFCAPVTKACLQCDSTITRMHEDFILSAPSVNDQIELQTICDYAYVTYKETSQAQKGLDESDFAALVVTYDSFAVLNQLHLDEQGTYRCSLQDQNGTLFYRVTFLLTVAPLPHQTHQTPVTLPLLPPGDDDPPLQPTEELLVALIAMVTALTLTASVGLTVALGMMKNRQQAASKAGRRKNAQNTV</sequence>
<dbReference type="Pfam" id="PF16706">
    <property type="entry name" value="Izumo-Ig"/>
    <property type="match status" value="1"/>
</dbReference>
<evidence type="ECO:0000259" key="3">
    <source>
        <dbReference type="Pfam" id="PF16706"/>
    </source>
</evidence>
<protein>
    <recommendedName>
        <fullName evidence="3">Izumo protein immunoglobulin domain-containing protein</fullName>
    </recommendedName>
</protein>
<reference evidence="4" key="1">
    <citation type="submission" date="2016-05" db="EMBL/GenBank/DDBJ databases">
        <authorList>
            <person name="Lavstsen T."/>
            <person name="Jespersen J.S."/>
        </authorList>
    </citation>
    <scope>NUCLEOTIDE SEQUENCE</scope>
    <source>
        <tissue evidence="4">Brain</tissue>
    </source>
</reference>
<organism evidence="4">
    <name type="scientific">Nothobranchius furzeri</name>
    <name type="common">Turquoise killifish</name>
    <dbReference type="NCBI Taxonomy" id="105023"/>
    <lineage>
        <taxon>Eukaryota</taxon>
        <taxon>Metazoa</taxon>
        <taxon>Chordata</taxon>
        <taxon>Craniata</taxon>
        <taxon>Vertebrata</taxon>
        <taxon>Euteleostomi</taxon>
        <taxon>Actinopterygii</taxon>
        <taxon>Neopterygii</taxon>
        <taxon>Teleostei</taxon>
        <taxon>Neoteleostei</taxon>
        <taxon>Acanthomorphata</taxon>
        <taxon>Ovalentaria</taxon>
        <taxon>Atherinomorphae</taxon>
        <taxon>Cyprinodontiformes</taxon>
        <taxon>Nothobranchiidae</taxon>
        <taxon>Nothobranchius</taxon>
    </lineage>
</organism>
<keyword evidence="1" id="KW-1133">Transmembrane helix</keyword>
<evidence type="ECO:0000313" key="4">
    <source>
        <dbReference type="EMBL" id="SBS49997.1"/>
    </source>
</evidence>
<reference evidence="4" key="2">
    <citation type="submission" date="2016-06" db="EMBL/GenBank/DDBJ databases">
        <title>The genome of a short-lived fish provides insights into sex chromosome evolution and the genetic control of aging.</title>
        <authorList>
            <person name="Reichwald K."/>
            <person name="Felder M."/>
            <person name="Petzold A."/>
            <person name="Koch P."/>
            <person name="Groth M."/>
            <person name="Platzer M."/>
        </authorList>
    </citation>
    <scope>NUCLEOTIDE SEQUENCE</scope>
    <source>
        <tissue evidence="4">Brain</tissue>
    </source>
</reference>
<name>A0A1A8URP2_NOTFU</name>
<proteinExistence type="predicted"/>
<keyword evidence="1" id="KW-0812">Transmembrane</keyword>
<accession>A0A1A8URP2</accession>
<gene>
    <name evidence="4" type="primary">Nfu_g_1_009359</name>
</gene>
<feature type="signal peptide" evidence="2">
    <location>
        <begin position="1"/>
        <end position="16"/>
    </location>
</feature>
<dbReference type="InterPro" id="IPR032699">
    <property type="entry name" value="Izumo-Ig"/>
</dbReference>
<keyword evidence="2" id="KW-0732">Signal</keyword>